<dbReference type="InterPro" id="IPR052068">
    <property type="entry name" value="GW182_domain"/>
</dbReference>
<organism evidence="3 4">
    <name type="scientific">Clavelina lepadiformis</name>
    <name type="common">Light-bulb sea squirt</name>
    <name type="synonym">Ascidia lepadiformis</name>
    <dbReference type="NCBI Taxonomy" id="159417"/>
    <lineage>
        <taxon>Eukaryota</taxon>
        <taxon>Metazoa</taxon>
        <taxon>Chordata</taxon>
        <taxon>Tunicata</taxon>
        <taxon>Ascidiacea</taxon>
        <taxon>Aplousobranchia</taxon>
        <taxon>Clavelinidae</taxon>
        <taxon>Clavelina</taxon>
    </lineage>
</organism>
<feature type="domain" description="GW182 middle" evidence="2">
    <location>
        <begin position="586"/>
        <end position="772"/>
    </location>
</feature>
<dbReference type="InterPro" id="IPR035979">
    <property type="entry name" value="RBD_domain_sf"/>
</dbReference>
<feature type="compositionally biased region" description="Polar residues" evidence="1">
    <location>
        <begin position="66"/>
        <end position="96"/>
    </location>
</feature>
<dbReference type="PANTHER" id="PTHR13020">
    <property type="entry name" value="TRINUCLEOTIDE REPEAT-CONTAINING GENE 6"/>
    <property type="match status" value="1"/>
</dbReference>
<reference evidence="3 4" key="1">
    <citation type="submission" date="2024-02" db="EMBL/GenBank/DDBJ databases">
        <authorList>
            <person name="Daric V."/>
            <person name="Darras S."/>
        </authorList>
    </citation>
    <scope>NUCLEOTIDE SEQUENCE [LARGE SCALE GENOMIC DNA]</scope>
</reference>
<feature type="compositionally biased region" description="Polar residues" evidence="1">
    <location>
        <begin position="565"/>
        <end position="592"/>
    </location>
</feature>
<dbReference type="EMBL" id="CAWYQH010000046">
    <property type="protein sequence ID" value="CAK8677993.1"/>
    <property type="molecule type" value="Genomic_DNA"/>
</dbReference>
<dbReference type="PANTHER" id="PTHR13020:SF25">
    <property type="entry name" value="PROTEIN GAWKY"/>
    <property type="match status" value="1"/>
</dbReference>
<dbReference type="InterPro" id="IPR026805">
    <property type="entry name" value="GW182_M_dom"/>
</dbReference>
<feature type="compositionally biased region" description="Low complexity" evidence="1">
    <location>
        <begin position="48"/>
        <end position="65"/>
    </location>
</feature>
<feature type="compositionally biased region" description="Polar residues" evidence="1">
    <location>
        <begin position="350"/>
        <end position="373"/>
    </location>
</feature>
<feature type="compositionally biased region" description="Polar residues" evidence="1">
    <location>
        <begin position="118"/>
        <end position="130"/>
    </location>
</feature>
<keyword evidence="4" id="KW-1185">Reference proteome</keyword>
<feature type="compositionally biased region" description="Low complexity" evidence="1">
    <location>
        <begin position="1037"/>
        <end position="1051"/>
    </location>
</feature>
<feature type="compositionally biased region" description="Low complexity" evidence="1">
    <location>
        <begin position="971"/>
        <end position="980"/>
    </location>
</feature>
<dbReference type="Proteomes" id="UP001642483">
    <property type="component" value="Unassembled WGS sequence"/>
</dbReference>
<feature type="compositionally biased region" description="Polar residues" evidence="1">
    <location>
        <begin position="532"/>
        <end position="552"/>
    </location>
</feature>
<feature type="compositionally biased region" description="Polar residues" evidence="1">
    <location>
        <begin position="981"/>
        <end position="997"/>
    </location>
</feature>
<evidence type="ECO:0000256" key="1">
    <source>
        <dbReference type="SAM" id="MobiDB-lite"/>
    </source>
</evidence>
<feature type="compositionally biased region" description="Polar residues" evidence="1">
    <location>
        <begin position="20"/>
        <end position="41"/>
    </location>
</feature>
<feature type="region of interest" description="Disordered" evidence="1">
    <location>
        <begin position="1190"/>
        <end position="1212"/>
    </location>
</feature>
<feature type="compositionally biased region" description="Polar residues" evidence="1">
    <location>
        <begin position="284"/>
        <end position="293"/>
    </location>
</feature>
<dbReference type="Pfam" id="PF12938">
    <property type="entry name" value="M_domain"/>
    <property type="match status" value="1"/>
</dbReference>
<dbReference type="InterPro" id="IPR012677">
    <property type="entry name" value="Nucleotide-bd_a/b_plait_sf"/>
</dbReference>
<evidence type="ECO:0000313" key="3">
    <source>
        <dbReference type="EMBL" id="CAK8677993.1"/>
    </source>
</evidence>
<feature type="compositionally biased region" description="Polar residues" evidence="1">
    <location>
        <begin position="1004"/>
        <end position="1014"/>
    </location>
</feature>
<sequence length="1251" mass="131969">MSSNVPWNNQFEGLYSGTALSQSEGSWNRPAVNTPQTNPASWPQLGSAPAEPEQPPQSMSQTPMQNLSSQDDTSTWNAGPQNSATTNSETDSNGTNVWGRMPDNNNKNGASATGWGVPSNSWGQHQSTVDDGTAVWGKSNASQQPQGNWGGQVMQGNESSSSGWGVSEPAPPPPPTNSHGQEVSPPLSNSQQTPLPNSSQSNSSNQPVSWAKAASAGLPTNNNGNEASTTEKEPEIPEPPSTPVPPPTTEPDPVQKLVNSHEGWGKKPIQQGTSWNVSDVGIGRSSNQVSNGTEAWGKPTGGQMPPAGGWTDAAPAQKPAAGGWGGNYNQPTAQSQSWGTPSQKQPPRPFMSNNPSSTPAWGDSPSQQSSVNNGRWGDMPSQAPVAQAGGWGAPPVPQHPPGGAGWGGMQPTGDSNPNPGWGTAPPSRAGQSGSSWSSNMVPQSPMNDQAPWGTANQARRHSTVDDGTAAWGDPGTYSKVNMWDKRGKGGNEGVAGQMPNPNPSAEPKGWGVPTQPNQPTNRPPSPKGWGELSQSSRPVADNGTSGWGSKSVQGEKWDKSGNGLSGNWNQPKPSATGWGQSNDQQWSQTDSGSGWGQPIGKNDNMLKSNMDFGPRGMIQPQPNINQQSMPRNQMPNVLPPQLQNQFNQIRHAVMNGVIPPHVLNPQLMTPQHMHTLLQLVNKAAEYQRLQMQMNLTMQNKNIAPIVRQQQIEQYNRVIRQVQQQIEAQRAAIMQNVLQKAPNIGKSNGPVGGMDLGMRSGGQSMMSPLNNMGSLAQGLPSSMPMPTPNLSSPTMREPQSRLLNSWKQPNQFGGIGDNLQPPNPSVFNNVGPGGDAMYNGVGFRHPQEDGPGVNLGPMKAAAIVQSASQSAPGSAAADPNLALADIGPPEFTPGVPWKGLQHIDPETDPDITPGSVAMAKAMSLNTVKDADQVLKRERNAHSESSTGAQTTSADDTTINAISTDTNTPTDSGPPSAWSSSSNNTAIPSTVSNMPSSLPQDLWRTPPSSTANQRSAFRSGKEQIPQGWDQPPANSPWDQSQSSRSQQGASWSSPNPDNRGSWIVLTNFNNQVDVGSVRQLCMQQGAMISFQPHYPMEGMALVRYSSPDDAANAKKALNMCMAGSTMLVATVATDQEVNNFVTATAGGSWGSSSSGGSNRFMSSGAGSTGGFMSHPSQRPNMGGMPNMNRMTSSGATGQQWSNASSSNVPVGTSWANNGSPNVAWSGATGEDMSRIMSPIYNLLPENLLGGETM</sequence>
<feature type="compositionally biased region" description="Low complexity" evidence="1">
    <location>
        <begin position="427"/>
        <end position="438"/>
    </location>
</feature>
<feature type="compositionally biased region" description="Low complexity" evidence="1">
    <location>
        <begin position="188"/>
        <end position="209"/>
    </location>
</feature>
<feature type="compositionally biased region" description="Polar residues" evidence="1">
    <location>
        <begin position="218"/>
        <end position="228"/>
    </location>
</feature>
<feature type="compositionally biased region" description="Polar residues" evidence="1">
    <location>
        <begin position="154"/>
        <end position="164"/>
    </location>
</feature>
<comment type="caution">
    <text evidence="3">The sequence shown here is derived from an EMBL/GenBank/DDBJ whole genome shotgun (WGS) entry which is preliminary data.</text>
</comment>
<feature type="compositionally biased region" description="Polar residues" evidence="1">
    <location>
        <begin position="941"/>
        <end position="969"/>
    </location>
</feature>
<gene>
    <name evidence="3" type="ORF">CVLEPA_LOCUS7959</name>
</gene>
<name>A0ABP0FE78_CLALP</name>
<protein>
    <recommendedName>
        <fullName evidence="2">GW182 middle domain-containing protein</fullName>
    </recommendedName>
</protein>
<feature type="region of interest" description="Disordered" evidence="1">
    <location>
        <begin position="936"/>
        <end position="1056"/>
    </location>
</feature>
<feature type="compositionally biased region" description="Polar residues" evidence="1">
    <location>
        <begin position="327"/>
        <end position="343"/>
    </location>
</feature>
<feature type="compositionally biased region" description="Pro residues" evidence="1">
    <location>
        <begin position="237"/>
        <end position="250"/>
    </location>
</feature>
<dbReference type="Gene3D" id="3.30.70.330">
    <property type="match status" value="1"/>
</dbReference>
<proteinExistence type="predicted"/>
<dbReference type="SUPFAM" id="SSF54928">
    <property type="entry name" value="RNA-binding domain, RBD"/>
    <property type="match status" value="1"/>
</dbReference>
<feature type="region of interest" description="Disordered" evidence="1">
    <location>
        <begin position="20"/>
        <end position="604"/>
    </location>
</feature>
<accession>A0ABP0FE78</accession>
<evidence type="ECO:0000313" key="4">
    <source>
        <dbReference type="Proteomes" id="UP001642483"/>
    </source>
</evidence>
<evidence type="ECO:0000259" key="2">
    <source>
        <dbReference type="Pfam" id="PF12938"/>
    </source>
</evidence>